<evidence type="ECO:0000313" key="1">
    <source>
        <dbReference type="EMBL" id="SHE73368.1"/>
    </source>
</evidence>
<proteinExistence type="predicted"/>
<name>A0A1M4VWM0_9FIRM</name>
<gene>
    <name evidence="1" type="ORF">SAMN02745133_01023</name>
</gene>
<dbReference type="EMBL" id="FQUY01000005">
    <property type="protein sequence ID" value="SHE73368.1"/>
    <property type="molecule type" value="Genomic_DNA"/>
</dbReference>
<accession>A0A1M4VWM0</accession>
<dbReference type="STRING" id="1121429.SAMN02745133_01023"/>
<reference evidence="2" key="1">
    <citation type="submission" date="2016-11" db="EMBL/GenBank/DDBJ databases">
        <authorList>
            <person name="Varghese N."/>
            <person name="Submissions S."/>
        </authorList>
    </citation>
    <scope>NUCLEOTIDE SEQUENCE [LARGE SCALE GENOMIC DNA]</scope>
    <source>
        <strain evidence="2">DSM 12395</strain>
    </source>
</reference>
<organism evidence="1 2">
    <name type="scientific">Desulforamulus putei DSM 12395</name>
    <dbReference type="NCBI Taxonomy" id="1121429"/>
    <lineage>
        <taxon>Bacteria</taxon>
        <taxon>Bacillati</taxon>
        <taxon>Bacillota</taxon>
        <taxon>Clostridia</taxon>
        <taxon>Eubacteriales</taxon>
        <taxon>Peptococcaceae</taxon>
        <taxon>Desulforamulus</taxon>
    </lineage>
</organism>
<evidence type="ECO:0000313" key="2">
    <source>
        <dbReference type="Proteomes" id="UP000184148"/>
    </source>
</evidence>
<dbReference type="OrthoDB" id="1787473at2"/>
<dbReference type="RefSeq" id="WP_073236747.1">
    <property type="nucleotide sequence ID" value="NZ_FQUY01000005.1"/>
</dbReference>
<keyword evidence="2" id="KW-1185">Reference proteome</keyword>
<sequence>MSEKEKAIQALTQIIAQNEARQEKQQELKDWFTRLNNDLMKAIKFLQQA</sequence>
<protein>
    <submittedName>
        <fullName evidence="1">Uncharacterized protein</fullName>
    </submittedName>
</protein>
<dbReference type="AlphaFoldDB" id="A0A1M4VWM0"/>
<dbReference type="Proteomes" id="UP000184148">
    <property type="component" value="Unassembled WGS sequence"/>
</dbReference>